<dbReference type="InterPro" id="IPR041413">
    <property type="entry name" value="MLTR_LBD"/>
</dbReference>
<accession>A0A2C7AE74</accession>
<evidence type="ECO:0000259" key="1">
    <source>
        <dbReference type="PROSITE" id="PS50943"/>
    </source>
</evidence>
<dbReference type="Pfam" id="PF13560">
    <property type="entry name" value="HTH_31"/>
    <property type="match status" value="1"/>
</dbReference>
<dbReference type="Gene3D" id="3.30.450.180">
    <property type="match status" value="1"/>
</dbReference>
<dbReference type="EMBL" id="PDNU01000008">
    <property type="protein sequence ID" value="PHK95735.1"/>
    <property type="molecule type" value="Genomic_DNA"/>
</dbReference>
<evidence type="ECO:0000313" key="3">
    <source>
        <dbReference type="Proteomes" id="UP000223527"/>
    </source>
</evidence>
<dbReference type="SUPFAM" id="SSF47413">
    <property type="entry name" value="lambda repressor-like DNA-binding domains"/>
    <property type="match status" value="1"/>
</dbReference>
<evidence type="ECO:0000313" key="2">
    <source>
        <dbReference type="EMBL" id="PHK95735.1"/>
    </source>
</evidence>
<dbReference type="InterPro" id="IPR010982">
    <property type="entry name" value="Lambda_DNA-bd_dom_sf"/>
</dbReference>
<dbReference type="AlphaFoldDB" id="A0A2C7AE74"/>
<dbReference type="Gene3D" id="1.10.260.40">
    <property type="entry name" value="lambda repressor-like DNA-binding domains"/>
    <property type="match status" value="1"/>
</dbReference>
<dbReference type="CDD" id="cd00093">
    <property type="entry name" value="HTH_XRE"/>
    <property type="match status" value="1"/>
</dbReference>
<dbReference type="SMART" id="SM00530">
    <property type="entry name" value="HTH_XRE"/>
    <property type="match status" value="1"/>
</dbReference>
<sequence>MTTERPTAGALLRHWRQRRRLSQMALALEAEVSQRHLSCLEAGRAMPSRAMVLHLAERLGVPLRERNALLVAAGFAPAYGERPLQAPALAAARQAMERILHGHMPHPALAVDRHWNLLSANAAIGVLIGEVAEALMRPPVNVLRLSLHPGGLAGRILNFPEWRAHLLARLGHEVRASSDPALLGLLEELKALPLPPQARGVRAAPAEESGIAVPLRLASEAGPLGFISTTTVFGTAVDVTLSEVTIEAFFPADDATASAMARLTASA</sequence>
<gene>
    <name evidence="2" type="ORF">CR162_07495</name>
</gene>
<dbReference type="InterPro" id="IPR001387">
    <property type="entry name" value="Cro/C1-type_HTH"/>
</dbReference>
<dbReference type="OrthoDB" id="9785973at2"/>
<keyword evidence="3" id="KW-1185">Reference proteome</keyword>
<protein>
    <submittedName>
        <fullName evidence="2">Transcriptional regulator</fullName>
    </submittedName>
</protein>
<reference evidence="2 3" key="1">
    <citation type="submission" date="2017-10" db="EMBL/GenBank/DDBJ databases">
        <authorList>
            <person name="Banno H."/>
            <person name="Chua N.-H."/>
        </authorList>
    </citation>
    <scope>NUCLEOTIDE SEQUENCE [LARGE SCALE GENOMIC DNA]</scope>
    <source>
        <strain evidence="2 3">YW11</strain>
    </source>
</reference>
<dbReference type="Proteomes" id="UP000223527">
    <property type="component" value="Unassembled WGS sequence"/>
</dbReference>
<proteinExistence type="predicted"/>
<feature type="domain" description="HTH cro/C1-type" evidence="1">
    <location>
        <begin position="12"/>
        <end position="66"/>
    </location>
</feature>
<dbReference type="Pfam" id="PF17765">
    <property type="entry name" value="MLTR_LBD"/>
    <property type="match status" value="1"/>
</dbReference>
<comment type="caution">
    <text evidence="2">The sequence shown here is derived from an EMBL/GenBank/DDBJ whole genome shotgun (WGS) entry which is preliminary data.</text>
</comment>
<name>A0A2C7AE74_9PROT</name>
<dbReference type="PROSITE" id="PS50943">
    <property type="entry name" value="HTH_CROC1"/>
    <property type="match status" value="1"/>
</dbReference>
<dbReference type="GO" id="GO:0003677">
    <property type="term" value="F:DNA binding"/>
    <property type="evidence" value="ECO:0007669"/>
    <property type="project" value="InterPro"/>
</dbReference>
<organism evidence="2 3">
    <name type="scientific">Teichococcus rhizosphaerae</name>
    <dbReference type="NCBI Taxonomy" id="1335062"/>
    <lineage>
        <taxon>Bacteria</taxon>
        <taxon>Pseudomonadati</taxon>
        <taxon>Pseudomonadota</taxon>
        <taxon>Alphaproteobacteria</taxon>
        <taxon>Acetobacterales</taxon>
        <taxon>Roseomonadaceae</taxon>
        <taxon>Roseomonas</taxon>
    </lineage>
</organism>
<dbReference type="PANTHER" id="PTHR35010:SF4">
    <property type="entry name" value="BLL5781 PROTEIN"/>
    <property type="match status" value="1"/>
</dbReference>
<dbReference type="PANTHER" id="PTHR35010">
    <property type="entry name" value="BLL4672 PROTEIN-RELATED"/>
    <property type="match status" value="1"/>
</dbReference>